<protein>
    <submittedName>
        <fullName evidence="3">HalOD1 output domain-containing protein</fullName>
    </submittedName>
</protein>
<feature type="domain" description="Halobacterial output" evidence="2">
    <location>
        <begin position="26"/>
        <end position="86"/>
    </location>
</feature>
<keyword evidence="4" id="KW-1185">Reference proteome</keyword>
<sequence length="95" mass="10497">MTSDEGGHRDYADGDERLWDRATTGPPSHTVITAVARLEGCNPMDLPPLYDAIDPEAIDALFPDEPNCGADRVSFRYCGYEIDVRPSVVRIRDGD</sequence>
<gene>
    <name evidence="3" type="ORF">ACFO5R_19445</name>
</gene>
<dbReference type="Proteomes" id="UP001595898">
    <property type="component" value="Unassembled WGS sequence"/>
</dbReference>
<reference evidence="3 4" key="1">
    <citation type="journal article" date="2019" name="Int. J. Syst. Evol. Microbiol.">
        <title>The Global Catalogue of Microorganisms (GCM) 10K type strain sequencing project: providing services to taxonomists for standard genome sequencing and annotation.</title>
        <authorList>
            <consortium name="The Broad Institute Genomics Platform"/>
            <consortium name="The Broad Institute Genome Sequencing Center for Infectious Disease"/>
            <person name="Wu L."/>
            <person name="Ma J."/>
        </authorList>
    </citation>
    <scope>NUCLEOTIDE SEQUENCE [LARGE SCALE GENOMIC DNA]</scope>
    <source>
        <strain evidence="3 4">WLHS5</strain>
    </source>
</reference>
<organism evidence="3 4">
    <name type="scientific">Halosolutus amylolyticus</name>
    <dbReference type="NCBI Taxonomy" id="2932267"/>
    <lineage>
        <taxon>Archaea</taxon>
        <taxon>Methanobacteriati</taxon>
        <taxon>Methanobacteriota</taxon>
        <taxon>Stenosarchaea group</taxon>
        <taxon>Halobacteria</taxon>
        <taxon>Halobacteriales</taxon>
        <taxon>Natrialbaceae</taxon>
        <taxon>Halosolutus</taxon>
    </lineage>
</organism>
<dbReference type="RefSeq" id="WP_250140846.1">
    <property type="nucleotide sequence ID" value="NZ_JALIQP010000003.1"/>
</dbReference>
<evidence type="ECO:0000313" key="3">
    <source>
        <dbReference type="EMBL" id="MFC4544104.1"/>
    </source>
</evidence>
<feature type="compositionally biased region" description="Basic and acidic residues" evidence="1">
    <location>
        <begin position="1"/>
        <end position="20"/>
    </location>
</feature>
<evidence type="ECO:0000256" key="1">
    <source>
        <dbReference type="SAM" id="MobiDB-lite"/>
    </source>
</evidence>
<dbReference type="InterPro" id="IPR040624">
    <property type="entry name" value="HalOD1"/>
</dbReference>
<comment type="caution">
    <text evidence="3">The sequence shown here is derived from an EMBL/GenBank/DDBJ whole genome shotgun (WGS) entry which is preliminary data.</text>
</comment>
<evidence type="ECO:0000313" key="4">
    <source>
        <dbReference type="Proteomes" id="UP001595898"/>
    </source>
</evidence>
<dbReference type="Pfam" id="PF18545">
    <property type="entry name" value="HalOD1"/>
    <property type="match status" value="1"/>
</dbReference>
<proteinExistence type="predicted"/>
<feature type="region of interest" description="Disordered" evidence="1">
    <location>
        <begin position="1"/>
        <end position="26"/>
    </location>
</feature>
<evidence type="ECO:0000259" key="2">
    <source>
        <dbReference type="Pfam" id="PF18545"/>
    </source>
</evidence>
<accession>A0ABD5PUW2</accession>
<name>A0ABD5PUW2_9EURY</name>
<dbReference type="EMBL" id="JBHSFA010000011">
    <property type="protein sequence ID" value="MFC4544104.1"/>
    <property type="molecule type" value="Genomic_DNA"/>
</dbReference>
<dbReference type="AlphaFoldDB" id="A0ABD5PUW2"/>